<evidence type="ECO:0000313" key="4">
    <source>
        <dbReference type="Proteomes" id="UP000480275"/>
    </source>
</evidence>
<dbReference type="InterPro" id="IPR025517">
    <property type="entry name" value="DUF4405"/>
</dbReference>
<dbReference type="OrthoDB" id="5363112at2"/>
<feature type="transmembrane region" description="Helical" evidence="1">
    <location>
        <begin position="52"/>
        <end position="70"/>
    </location>
</feature>
<feature type="transmembrane region" description="Helical" evidence="1">
    <location>
        <begin position="82"/>
        <end position="100"/>
    </location>
</feature>
<dbReference type="Pfam" id="PF14358">
    <property type="entry name" value="DUF4405"/>
    <property type="match status" value="1"/>
</dbReference>
<gene>
    <name evidence="3" type="ORF">GHK24_08480</name>
</gene>
<evidence type="ECO:0000259" key="2">
    <source>
        <dbReference type="Pfam" id="PF14358"/>
    </source>
</evidence>
<organism evidence="3 4">
    <name type="scientific">Rhodocyclus tenuis</name>
    <name type="common">Rhodospirillum tenue</name>
    <dbReference type="NCBI Taxonomy" id="1066"/>
    <lineage>
        <taxon>Bacteria</taxon>
        <taxon>Pseudomonadati</taxon>
        <taxon>Pseudomonadota</taxon>
        <taxon>Betaproteobacteria</taxon>
        <taxon>Rhodocyclales</taxon>
        <taxon>Rhodocyclaceae</taxon>
        <taxon>Rhodocyclus</taxon>
    </lineage>
</organism>
<keyword evidence="1" id="KW-0472">Membrane</keyword>
<sequence>MTMRSFSGEQAMNIDRRWLTPITAGAFLLSAVTGVLIFFHLDIGLNKLAHEWLSWLLVGAVVLHVTLNFGALRRHLSSRLGAGLLGLCMLVLALSFLSLGEKQEPPFMASIHALADTPITTLAQVARREPEDVREILRGEGLHPESDAQTLGELAGPNPHRQMLLLNKLLGQH</sequence>
<dbReference type="AlphaFoldDB" id="A0A6L5JX64"/>
<dbReference type="EMBL" id="WIXJ01000005">
    <property type="protein sequence ID" value="MQY51809.1"/>
    <property type="molecule type" value="Genomic_DNA"/>
</dbReference>
<name>A0A6L5JX64_RHOTE</name>
<accession>A0A6L5JX64</accession>
<protein>
    <submittedName>
        <fullName evidence="3">DUF4405 domain-containing protein</fullName>
    </submittedName>
</protein>
<dbReference type="Proteomes" id="UP000480275">
    <property type="component" value="Unassembled WGS sequence"/>
</dbReference>
<proteinExistence type="predicted"/>
<keyword evidence="1" id="KW-0812">Transmembrane</keyword>
<comment type="caution">
    <text evidence="3">The sequence shown here is derived from an EMBL/GenBank/DDBJ whole genome shotgun (WGS) entry which is preliminary data.</text>
</comment>
<keyword evidence="1" id="KW-1133">Transmembrane helix</keyword>
<reference evidence="3 4" key="1">
    <citation type="submission" date="2019-10" db="EMBL/GenBank/DDBJ databases">
        <title>Whole-genome sequence of the purple nonsulfur photosynthetic bacterium Rhodocyclus tenuis.</title>
        <authorList>
            <person name="Kyndt J.A."/>
            <person name="Meyer T.E."/>
        </authorList>
    </citation>
    <scope>NUCLEOTIDE SEQUENCE [LARGE SCALE GENOMIC DNA]</scope>
    <source>
        <strain evidence="3 4">DSM 110</strain>
    </source>
</reference>
<feature type="domain" description="Flavinylation-associated cytochrome" evidence="2">
    <location>
        <begin position="18"/>
        <end position="69"/>
    </location>
</feature>
<feature type="transmembrane region" description="Helical" evidence="1">
    <location>
        <begin position="21"/>
        <end position="40"/>
    </location>
</feature>
<evidence type="ECO:0000256" key="1">
    <source>
        <dbReference type="SAM" id="Phobius"/>
    </source>
</evidence>
<evidence type="ECO:0000313" key="3">
    <source>
        <dbReference type="EMBL" id="MQY51809.1"/>
    </source>
</evidence>